<evidence type="ECO:0000313" key="3">
    <source>
        <dbReference type="EMBL" id="SCM19298.1"/>
    </source>
</evidence>
<organism evidence="3 4">
    <name type="scientific">Plasmodium chabaudi adami</name>
    <dbReference type="NCBI Taxonomy" id="5826"/>
    <lineage>
        <taxon>Eukaryota</taxon>
        <taxon>Sar</taxon>
        <taxon>Alveolata</taxon>
        <taxon>Apicomplexa</taxon>
        <taxon>Aconoidasida</taxon>
        <taxon>Haemosporida</taxon>
        <taxon>Plasmodiidae</taxon>
        <taxon>Plasmodium</taxon>
        <taxon>Plasmodium (Vinckeia)</taxon>
    </lineage>
</organism>
<accession>A0A1C6Y7R4</accession>
<sequence length="254" mass="30135">MKASILKFVLFSIIVCSFEYAKNELYYVNERSIDRERNVINYRNNRILEDADNQFDLNNFYESNSNFSNQFNDCNDDDEIANLRNAISSHIRKHKEEKKLSNLNPVDKRAIKIIYGMQKEFEKFEKEIDNKRNSELAIQPIHDIRIIKKDENNSVLEHENFKQLENYENIFETNDDEFDNYYNQITSRANYKEFINDINLKKGKAHKFKKVMSLTAVFLALCISGGVCLIALCMPYGLYKAKKYWDTINLKRKI</sequence>
<dbReference type="AlphaFoldDB" id="A0A1C6Y7R4"/>
<keyword evidence="1" id="KW-0812">Transmembrane</keyword>
<feature type="transmembrane region" description="Helical" evidence="1">
    <location>
        <begin position="211"/>
        <end position="234"/>
    </location>
</feature>
<keyword evidence="2" id="KW-0732">Signal</keyword>
<dbReference type="NCBIfam" id="TIGR01597">
    <property type="entry name" value="PYST-B"/>
    <property type="match status" value="1"/>
</dbReference>
<evidence type="ECO:0000313" key="4">
    <source>
        <dbReference type="Proteomes" id="UP000507536"/>
    </source>
</evidence>
<evidence type="ECO:0000256" key="1">
    <source>
        <dbReference type="SAM" id="Phobius"/>
    </source>
</evidence>
<dbReference type="Pfam" id="PF09592">
    <property type="entry name" value="DUF2031"/>
    <property type="match status" value="1"/>
</dbReference>
<reference evidence="3 4" key="1">
    <citation type="submission" date="2016-08" db="EMBL/GenBank/DDBJ databases">
        <authorList>
            <consortium name="Pathogen Informatics"/>
        </authorList>
    </citation>
    <scope>NUCLEOTIDE SEQUENCE [LARGE SCALE GENOMIC DNA]</scope>
    <source>
        <strain evidence="3 4">DS</strain>
    </source>
</reference>
<feature type="chain" id="PRO_5008751170" evidence="2">
    <location>
        <begin position="22"/>
        <end position="254"/>
    </location>
</feature>
<keyword evidence="1" id="KW-0472">Membrane</keyword>
<feature type="signal peptide" evidence="2">
    <location>
        <begin position="1"/>
        <end position="21"/>
    </location>
</feature>
<evidence type="ECO:0000256" key="2">
    <source>
        <dbReference type="SAM" id="SignalP"/>
    </source>
</evidence>
<proteinExistence type="predicted"/>
<protein>
    <submittedName>
        <fullName evidence="3">Fam-b protein</fullName>
    </submittedName>
</protein>
<dbReference type="Proteomes" id="UP000507536">
    <property type="component" value="Chromosome 6"/>
</dbReference>
<gene>
    <name evidence="3" type="ORF">PCHDS_000092400</name>
</gene>
<keyword evidence="1" id="KW-1133">Transmembrane helix</keyword>
<dbReference type="EMBL" id="LT608186">
    <property type="protein sequence ID" value="SCM19298.1"/>
    <property type="molecule type" value="Genomic_DNA"/>
</dbReference>
<name>A0A1C6Y7R4_PLACE</name>
<dbReference type="InterPro" id="IPR006484">
    <property type="entry name" value="PYST_B"/>
</dbReference>